<gene>
    <name evidence="1" type="ORF">TNCT_311031</name>
</gene>
<dbReference type="OrthoDB" id="10506123at2759"/>
<name>A0A8X6H2Y6_TRICU</name>
<evidence type="ECO:0000313" key="1">
    <source>
        <dbReference type="EMBL" id="GFR16097.1"/>
    </source>
</evidence>
<comment type="caution">
    <text evidence="1">The sequence shown here is derived from an EMBL/GenBank/DDBJ whole genome shotgun (WGS) entry which is preliminary data.</text>
</comment>
<dbReference type="AlphaFoldDB" id="A0A8X6H2Y6"/>
<accession>A0A8X6H2Y6</accession>
<reference evidence="1" key="1">
    <citation type="submission" date="2020-07" db="EMBL/GenBank/DDBJ databases">
        <title>Multicomponent nature underlies the extraordinary mechanical properties of spider dragline silk.</title>
        <authorList>
            <person name="Kono N."/>
            <person name="Nakamura H."/>
            <person name="Mori M."/>
            <person name="Yoshida Y."/>
            <person name="Ohtoshi R."/>
            <person name="Malay A.D."/>
            <person name="Moran D.A.P."/>
            <person name="Tomita M."/>
            <person name="Numata K."/>
            <person name="Arakawa K."/>
        </authorList>
    </citation>
    <scope>NUCLEOTIDE SEQUENCE</scope>
</reference>
<dbReference type="EMBL" id="BMAO01007454">
    <property type="protein sequence ID" value="GFR16097.1"/>
    <property type="molecule type" value="Genomic_DNA"/>
</dbReference>
<keyword evidence="2" id="KW-1185">Reference proteome</keyword>
<organism evidence="1 2">
    <name type="scientific">Trichonephila clavata</name>
    <name type="common">Joro spider</name>
    <name type="synonym">Nephila clavata</name>
    <dbReference type="NCBI Taxonomy" id="2740835"/>
    <lineage>
        <taxon>Eukaryota</taxon>
        <taxon>Metazoa</taxon>
        <taxon>Ecdysozoa</taxon>
        <taxon>Arthropoda</taxon>
        <taxon>Chelicerata</taxon>
        <taxon>Arachnida</taxon>
        <taxon>Araneae</taxon>
        <taxon>Araneomorphae</taxon>
        <taxon>Entelegynae</taxon>
        <taxon>Araneoidea</taxon>
        <taxon>Nephilidae</taxon>
        <taxon>Trichonephila</taxon>
    </lineage>
</organism>
<dbReference type="Proteomes" id="UP000887116">
    <property type="component" value="Unassembled WGS sequence"/>
</dbReference>
<proteinExistence type="predicted"/>
<protein>
    <submittedName>
        <fullName evidence="1">Uncharacterized protein</fullName>
    </submittedName>
</protein>
<evidence type="ECO:0000313" key="2">
    <source>
        <dbReference type="Proteomes" id="UP000887116"/>
    </source>
</evidence>
<sequence>MKEGASWENLSSDAFEKTVQNANGAAIYCQLVNSVRVLNICIDIGDNSCFSLSVKRLTGPSTPARRAKKNCQRNLIIIKWSLKIMHRIWQLRWLQKNQISFE</sequence>